<dbReference type="PROSITE" id="PS50097">
    <property type="entry name" value="BTB"/>
    <property type="match status" value="1"/>
</dbReference>
<evidence type="ECO:0000313" key="3">
    <source>
        <dbReference type="Proteomes" id="UP000886998"/>
    </source>
</evidence>
<dbReference type="Proteomes" id="UP000886998">
    <property type="component" value="Unassembled WGS sequence"/>
</dbReference>
<name>A0A8X6YY01_9ARAC</name>
<feature type="domain" description="BTB" evidence="1">
    <location>
        <begin position="76"/>
        <end position="140"/>
    </location>
</feature>
<keyword evidence="3" id="KW-1185">Reference proteome</keyword>
<proteinExistence type="predicted"/>
<gene>
    <name evidence="2" type="ORF">TNIN_298131</name>
</gene>
<evidence type="ECO:0000259" key="1">
    <source>
        <dbReference type="PROSITE" id="PS50097"/>
    </source>
</evidence>
<dbReference type="EMBL" id="BMAV01023528">
    <property type="protein sequence ID" value="GFY79336.1"/>
    <property type="molecule type" value="Genomic_DNA"/>
</dbReference>
<dbReference type="Pfam" id="PF00651">
    <property type="entry name" value="BTB"/>
    <property type="match status" value="1"/>
</dbReference>
<organism evidence="2 3">
    <name type="scientific">Trichonephila inaurata madagascariensis</name>
    <dbReference type="NCBI Taxonomy" id="2747483"/>
    <lineage>
        <taxon>Eukaryota</taxon>
        <taxon>Metazoa</taxon>
        <taxon>Ecdysozoa</taxon>
        <taxon>Arthropoda</taxon>
        <taxon>Chelicerata</taxon>
        <taxon>Arachnida</taxon>
        <taxon>Araneae</taxon>
        <taxon>Araneomorphae</taxon>
        <taxon>Entelegynae</taxon>
        <taxon>Araneoidea</taxon>
        <taxon>Nephilidae</taxon>
        <taxon>Trichonephila</taxon>
        <taxon>Trichonephila inaurata</taxon>
    </lineage>
</organism>
<dbReference type="Gene3D" id="3.30.710.10">
    <property type="entry name" value="Potassium Channel Kv1.1, Chain A"/>
    <property type="match status" value="1"/>
</dbReference>
<accession>A0A8X6YY01</accession>
<comment type="caution">
    <text evidence="2">The sequence shown here is derived from an EMBL/GenBank/DDBJ whole genome shotgun (WGS) entry which is preliminary data.</text>
</comment>
<protein>
    <recommendedName>
        <fullName evidence="1">BTB domain-containing protein</fullName>
    </recommendedName>
</protein>
<reference evidence="2" key="1">
    <citation type="submission" date="2020-08" db="EMBL/GenBank/DDBJ databases">
        <title>Multicomponent nature underlies the extraordinary mechanical properties of spider dragline silk.</title>
        <authorList>
            <person name="Kono N."/>
            <person name="Nakamura H."/>
            <person name="Mori M."/>
            <person name="Yoshida Y."/>
            <person name="Ohtoshi R."/>
            <person name="Malay A.D."/>
            <person name="Moran D.A.P."/>
            <person name="Tomita M."/>
            <person name="Numata K."/>
            <person name="Arakawa K."/>
        </authorList>
    </citation>
    <scope>NUCLEOTIDE SEQUENCE</scope>
</reference>
<dbReference type="InterPro" id="IPR011333">
    <property type="entry name" value="SKP1/BTB/POZ_sf"/>
</dbReference>
<sequence>MLFLSAQLFARKHNFVAFGENTLEIAFKIRLSRETNKKKLFDVRRENTQHLNFSTCPGCDGLSSYLKKLYLSPQYSDLLITCENGKLFHAHKAILAARHPPFRKWLEENKNSFVLDTGYKEHTLLKLLTFLYTGLWIVSRDK</sequence>
<dbReference type="AlphaFoldDB" id="A0A8X6YY01"/>
<dbReference type="SUPFAM" id="SSF54695">
    <property type="entry name" value="POZ domain"/>
    <property type="match status" value="1"/>
</dbReference>
<dbReference type="InterPro" id="IPR000210">
    <property type="entry name" value="BTB/POZ_dom"/>
</dbReference>
<evidence type="ECO:0000313" key="2">
    <source>
        <dbReference type="EMBL" id="GFY79336.1"/>
    </source>
</evidence>